<evidence type="ECO:0000256" key="1">
    <source>
        <dbReference type="SAM" id="MobiDB-lite"/>
    </source>
</evidence>
<organism evidence="2 3">
    <name type="scientific">Argiope bruennichi</name>
    <name type="common">Wasp spider</name>
    <name type="synonym">Aranea bruennichi</name>
    <dbReference type="NCBI Taxonomy" id="94029"/>
    <lineage>
        <taxon>Eukaryota</taxon>
        <taxon>Metazoa</taxon>
        <taxon>Ecdysozoa</taxon>
        <taxon>Arthropoda</taxon>
        <taxon>Chelicerata</taxon>
        <taxon>Arachnida</taxon>
        <taxon>Araneae</taxon>
        <taxon>Araneomorphae</taxon>
        <taxon>Entelegynae</taxon>
        <taxon>Araneoidea</taxon>
        <taxon>Araneidae</taxon>
        <taxon>Argiope</taxon>
    </lineage>
</organism>
<feature type="region of interest" description="Disordered" evidence="1">
    <location>
        <begin position="263"/>
        <end position="293"/>
    </location>
</feature>
<keyword evidence="3" id="KW-1185">Reference proteome</keyword>
<feature type="region of interest" description="Disordered" evidence="1">
    <location>
        <begin position="1"/>
        <end position="38"/>
    </location>
</feature>
<gene>
    <name evidence="2" type="ORF">HNY73_003371</name>
</gene>
<feature type="compositionally biased region" description="Polar residues" evidence="1">
    <location>
        <begin position="527"/>
        <end position="542"/>
    </location>
</feature>
<feature type="compositionally biased region" description="Polar residues" evidence="1">
    <location>
        <begin position="452"/>
        <end position="471"/>
    </location>
</feature>
<feature type="compositionally biased region" description="Basic and acidic residues" evidence="1">
    <location>
        <begin position="263"/>
        <end position="275"/>
    </location>
</feature>
<feature type="region of interest" description="Disordered" evidence="1">
    <location>
        <begin position="616"/>
        <end position="644"/>
    </location>
</feature>
<accession>A0A8T0FL70</accession>
<feature type="compositionally biased region" description="Low complexity" evidence="1">
    <location>
        <begin position="277"/>
        <end position="290"/>
    </location>
</feature>
<dbReference type="AlphaFoldDB" id="A0A8T0FL70"/>
<proteinExistence type="predicted"/>
<name>A0A8T0FL70_ARGBR</name>
<feature type="region of interest" description="Disordered" evidence="1">
    <location>
        <begin position="452"/>
        <end position="479"/>
    </location>
</feature>
<comment type="caution">
    <text evidence="2">The sequence shown here is derived from an EMBL/GenBank/DDBJ whole genome shotgun (WGS) entry which is preliminary data.</text>
</comment>
<feature type="compositionally biased region" description="Polar residues" evidence="1">
    <location>
        <begin position="629"/>
        <end position="644"/>
    </location>
</feature>
<evidence type="ECO:0000313" key="2">
    <source>
        <dbReference type="EMBL" id="KAF8791676.1"/>
    </source>
</evidence>
<reference evidence="2" key="2">
    <citation type="submission" date="2020-06" db="EMBL/GenBank/DDBJ databases">
        <authorList>
            <person name="Sheffer M."/>
        </authorList>
    </citation>
    <scope>NUCLEOTIDE SEQUENCE</scope>
</reference>
<dbReference type="EMBL" id="JABXBU010000003">
    <property type="protein sequence ID" value="KAF8791676.1"/>
    <property type="molecule type" value="Genomic_DNA"/>
</dbReference>
<sequence>MNNHPEYSSPEFPTYGHQHQDSSDGPQRLPYHNTPELSRNEGLISYPISFRKKAPFSCNYSSTHESRQTFSNKESNTCKYDSQQYRHSRDGILSSGRCSQIDPRMRRQSAPRTNFLNESLEHSYSNMEKLDPKTSSLSDLKQNQETSEFQTELHSISKNFFSRENALYGDLLLSGSTRNRKFGRDFTYQNEQTFSSKSHLNETLSSPIYSKSASFTNNKTFSNEPSPDTDFPHNNLSIDMPHSGNHNFKPHAIQKQVKEIHTVLKEPKRPKESNKRVSLSSPSESSVPASVEDKSLDNLQSASKSFYSQILPKKISWDKNTTDIREQSQISNNSEMSYSESSQTSENIFSGKFSMYSQSSANKSHEIHESDVLNLRESKPLKNSLESQNTCVIQNSSHKMNDKKMNYPTIVGIMPRSTITSPNNAKSLKEDEKVNNFDNNFSTEQNICENSQDSLNENTFPSNRLSETSNTKTDKSLLGKSFNNSSLCKHLELSASCLTISHEKLPSNQWITSKSPERVLNKSFESRNYSPNFDRSVPTNESQDSDNLRLKNSLSENRKSTNKRPPSPPDGKVSSDECQKSLPVNLKDSFNKCFEIIKDYPSVVFKNQELKGKTLSAKNNSNKSHETTQKISPNPIKNISTNESSKSASIPFLNEDNDIQSLSSIINVVRDDLSQETKSSGAPLLNSVRSVSRGFSKNESALEYALEEISSPVVGLDYIVEDRRSLPIEGRFPFKCTLCNSSIAKTSILDHIQGSKHRLRYLKIKDGAAFDRIMRTEEQHNDIETLLCEASAKLEQKYGRGRVIVSLESACKGAKKEPSVNIHRISSNYVDVDFESTSESDAKDLEANSAVESEPEKLANSTLFESKDVEDASSKNSITSCFGSLPKQNFDHGNKGLKILSHSISERATNMEEITEVCKIDKSSVVQCEGSLNAQKEDSSIDKSYSSGNISFKRSFPPYDNETYKNTKRQHLENPNMEKFWSTDFMVQSNPEPLSNKGSATSQITASYIFNPLILDQMSKWDISSENEADILMIIVGEFLKLLLQYKYKDHSNAVIENLMNCVCNKSTEEIFKIFSNLNMSAANTIKGEVSAIVSKNDNASKSTLVLEDNAVTGHQMESQNLSQNNSTVFRFSEKPPFYGWPTSNNGSATHGQTSVTISQTAQNNTTWSSSYPYHQKHGFTVSPVYQPYGFPPVPPVPPVSVPMVAQSSPVMPPGFIPPLPPPQQGAVPLPPFSGVTSVPLPPLPPPLLPSELPPLPRENFSIFL</sequence>
<feature type="region of interest" description="Disordered" evidence="1">
    <location>
        <begin position="527"/>
        <end position="578"/>
    </location>
</feature>
<reference evidence="2" key="1">
    <citation type="journal article" date="2020" name="bioRxiv">
        <title>Chromosome-level reference genome of the European wasp spider Argiope bruennichi: a resource for studies on range expansion and evolutionary adaptation.</title>
        <authorList>
            <person name="Sheffer M.M."/>
            <person name="Hoppe A."/>
            <person name="Krehenwinkel H."/>
            <person name="Uhl G."/>
            <person name="Kuss A.W."/>
            <person name="Jensen L."/>
            <person name="Jensen C."/>
            <person name="Gillespie R.G."/>
            <person name="Hoff K.J."/>
            <person name="Prost S."/>
        </authorList>
    </citation>
    <scope>NUCLEOTIDE SEQUENCE</scope>
</reference>
<evidence type="ECO:0000313" key="3">
    <source>
        <dbReference type="Proteomes" id="UP000807504"/>
    </source>
</evidence>
<protein>
    <submittedName>
        <fullName evidence="2">Uncharacterized protein</fullName>
    </submittedName>
</protein>
<dbReference type="Proteomes" id="UP000807504">
    <property type="component" value="Unassembled WGS sequence"/>
</dbReference>